<feature type="transmembrane region" description="Helical" evidence="10">
    <location>
        <begin position="118"/>
        <end position="138"/>
    </location>
</feature>
<keyword evidence="13" id="KW-1185">Reference proteome</keyword>
<dbReference type="EMBL" id="CP104213">
    <property type="protein sequence ID" value="UWX64561.1"/>
    <property type="molecule type" value="Genomic_DNA"/>
</dbReference>
<dbReference type="NCBIfam" id="NF003715">
    <property type="entry name" value="PRK05326.1-2"/>
    <property type="match status" value="1"/>
</dbReference>
<feature type="transmembrane region" description="Helical" evidence="10">
    <location>
        <begin position="273"/>
        <end position="292"/>
    </location>
</feature>
<dbReference type="Gene3D" id="1.20.1530.20">
    <property type="match status" value="1"/>
</dbReference>
<evidence type="ECO:0000256" key="8">
    <source>
        <dbReference type="ARBA" id="ARBA00023136"/>
    </source>
</evidence>
<dbReference type="Pfam" id="PF02080">
    <property type="entry name" value="TrkA_C"/>
    <property type="match status" value="1"/>
</dbReference>
<feature type="region of interest" description="Disordered" evidence="9">
    <location>
        <begin position="483"/>
        <end position="505"/>
    </location>
</feature>
<dbReference type="Proteomes" id="UP001060261">
    <property type="component" value="Chromosome"/>
</dbReference>
<dbReference type="PROSITE" id="PS51202">
    <property type="entry name" value="RCK_C"/>
    <property type="match status" value="1"/>
</dbReference>
<name>A0ABY5YIQ7_9DEIO</name>
<accession>A0ABY5YIQ7</accession>
<gene>
    <name evidence="12" type="ORF">N0D28_02530</name>
</gene>
<feature type="transmembrane region" description="Helical" evidence="10">
    <location>
        <begin position="333"/>
        <end position="353"/>
    </location>
</feature>
<keyword evidence="6 10" id="KW-1133">Transmembrane helix</keyword>
<organism evidence="12 13">
    <name type="scientific">Deinococcus rubellus</name>
    <dbReference type="NCBI Taxonomy" id="1889240"/>
    <lineage>
        <taxon>Bacteria</taxon>
        <taxon>Thermotogati</taxon>
        <taxon>Deinococcota</taxon>
        <taxon>Deinococci</taxon>
        <taxon>Deinococcales</taxon>
        <taxon>Deinococcaceae</taxon>
        <taxon>Deinococcus</taxon>
    </lineage>
</organism>
<keyword evidence="8 10" id="KW-0472">Membrane</keyword>
<feature type="compositionally biased region" description="Basic residues" evidence="9">
    <location>
        <begin position="494"/>
        <end position="505"/>
    </location>
</feature>
<feature type="domain" description="RCK C-terminal" evidence="11">
    <location>
        <begin position="402"/>
        <end position="483"/>
    </location>
</feature>
<comment type="subcellular location">
    <subcellularLocation>
        <location evidence="1">Cell membrane</location>
        <topology evidence="1">Multi-pass membrane protein</topology>
    </subcellularLocation>
</comment>
<evidence type="ECO:0000256" key="3">
    <source>
        <dbReference type="ARBA" id="ARBA00022449"/>
    </source>
</evidence>
<feature type="transmembrane region" description="Helical" evidence="10">
    <location>
        <begin position="92"/>
        <end position="112"/>
    </location>
</feature>
<evidence type="ECO:0000259" key="11">
    <source>
        <dbReference type="PROSITE" id="PS51202"/>
    </source>
</evidence>
<evidence type="ECO:0000256" key="4">
    <source>
        <dbReference type="ARBA" id="ARBA00022475"/>
    </source>
</evidence>
<dbReference type="NCBIfam" id="NF003716">
    <property type="entry name" value="PRK05326.1-3"/>
    <property type="match status" value="1"/>
</dbReference>
<evidence type="ECO:0000256" key="2">
    <source>
        <dbReference type="ARBA" id="ARBA00022448"/>
    </source>
</evidence>
<dbReference type="Pfam" id="PF00999">
    <property type="entry name" value="Na_H_Exchanger"/>
    <property type="match status" value="1"/>
</dbReference>
<reference evidence="12" key="1">
    <citation type="submission" date="2022-09" db="EMBL/GenBank/DDBJ databases">
        <title>genome sequence of Deinococcus rubellus.</title>
        <authorList>
            <person name="Srinivasan S."/>
        </authorList>
    </citation>
    <scope>NUCLEOTIDE SEQUENCE</scope>
    <source>
        <strain evidence="12">Ant6</strain>
    </source>
</reference>
<keyword evidence="3" id="KW-0050">Antiport</keyword>
<keyword evidence="2" id="KW-0813">Transport</keyword>
<evidence type="ECO:0000313" key="13">
    <source>
        <dbReference type="Proteomes" id="UP001060261"/>
    </source>
</evidence>
<evidence type="ECO:0000256" key="5">
    <source>
        <dbReference type="ARBA" id="ARBA00022692"/>
    </source>
</evidence>
<dbReference type="SUPFAM" id="SSF116726">
    <property type="entry name" value="TrkA C-terminal domain-like"/>
    <property type="match status" value="1"/>
</dbReference>
<keyword evidence="5 10" id="KW-0812">Transmembrane</keyword>
<dbReference type="PANTHER" id="PTHR32507">
    <property type="entry name" value="NA(+)/H(+) ANTIPORTER 1"/>
    <property type="match status" value="1"/>
</dbReference>
<dbReference type="InterPro" id="IPR036721">
    <property type="entry name" value="RCK_C_sf"/>
</dbReference>
<dbReference type="PANTHER" id="PTHR32507:SF7">
    <property type="entry name" value="K(+)_H(+) ANTIPORTER NHAP2"/>
    <property type="match status" value="1"/>
</dbReference>
<dbReference type="InterPro" id="IPR006153">
    <property type="entry name" value="Cation/H_exchanger_TM"/>
</dbReference>
<protein>
    <submittedName>
        <fullName evidence="12">Potassium/proton antiporter</fullName>
    </submittedName>
</protein>
<dbReference type="Gene3D" id="3.30.70.1450">
    <property type="entry name" value="Regulator of K+ conductance, C-terminal domain"/>
    <property type="match status" value="1"/>
</dbReference>
<keyword evidence="7" id="KW-0406">Ion transport</keyword>
<proteinExistence type="predicted"/>
<keyword evidence="4" id="KW-1003">Cell membrane</keyword>
<evidence type="ECO:0000256" key="6">
    <source>
        <dbReference type="ARBA" id="ARBA00022989"/>
    </source>
</evidence>
<evidence type="ECO:0000256" key="9">
    <source>
        <dbReference type="SAM" id="MobiDB-lite"/>
    </source>
</evidence>
<dbReference type="InterPro" id="IPR038770">
    <property type="entry name" value="Na+/solute_symporter_sf"/>
</dbReference>
<sequence>MNSGLYILIAGALLLASIVGSKASGRLGVPGLLLFLGVGMLAGSDGPGGIEFSNYLFAQWAGTVALCFILFQGGLSTEWSLVRPVLKKSLSLATLGVLLSTGVMGAFAHLAFGLPWLSALLLGAVVSSTDASAVFTVLKERRLGLRGEITPLLELESGGNDPMAVFLTLGLIALIQDPGQSVLGLAPQFLREMLLGALLGYGLGRASLWAINKLNLQFEGLYSVMLIALALMTYGAAASLHGSGFLAVYIAGLVIGNADFIHKRSVLDFLDGLAWLMQIGMFLMLGLLVNPHELLPTAGLALACALVLVFVARPVSVYLSLAASQMPKRDKSMVAWVGLRGAVPIVLATFPLLAGVPNANLLFNAVFFIVLTSVLLQGTTLTLVARWLRVREDTPKRPVYPIAYRPTGTGRNDMAEVDVGPGSEADGRRIMDLKLPPDALVILVHRGGEFLVPKGATTLQAGDSVLVLALGDDLKAVQTKLGHQGTVRAALGPPRRKEKSARSAR</sequence>
<feature type="transmembrane region" description="Helical" evidence="10">
    <location>
        <begin position="298"/>
        <end position="321"/>
    </location>
</feature>
<dbReference type="InterPro" id="IPR006037">
    <property type="entry name" value="RCK_C"/>
</dbReference>
<feature type="transmembrane region" description="Helical" evidence="10">
    <location>
        <begin position="220"/>
        <end position="237"/>
    </location>
</feature>
<dbReference type="RefSeq" id="WP_260560833.1">
    <property type="nucleotide sequence ID" value="NZ_BAABEC010000072.1"/>
</dbReference>
<feature type="transmembrane region" description="Helical" evidence="10">
    <location>
        <begin position="52"/>
        <end position="71"/>
    </location>
</feature>
<feature type="transmembrane region" description="Helical" evidence="10">
    <location>
        <begin position="188"/>
        <end position="208"/>
    </location>
</feature>
<feature type="transmembrane region" description="Helical" evidence="10">
    <location>
        <begin position="365"/>
        <end position="388"/>
    </location>
</feature>
<evidence type="ECO:0000256" key="7">
    <source>
        <dbReference type="ARBA" id="ARBA00023065"/>
    </source>
</evidence>
<evidence type="ECO:0000256" key="1">
    <source>
        <dbReference type="ARBA" id="ARBA00004651"/>
    </source>
</evidence>
<evidence type="ECO:0000256" key="10">
    <source>
        <dbReference type="SAM" id="Phobius"/>
    </source>
</evidence>
<evidence type="ECO:0000313" key="12">
    <source>
        <dbReference type="EMBL" id="UWX64561.1"/>
    </source>
</evidence>